<dbReference type="RefSeq" id="WP_036109949.1">
    <property type="nucleotide sequence ID" value="NZ_JAJA02000001.1"/>
</dbReference>
<gene>
    <name evidence="1" type="ORF">AZ78_1292</name>
</gene>
<comment type="caution">
    <text evidence="1">The sequence shown here is derived from an EMBL/GenBank/DDBJ whole genome shotgun (WGS) entry which is preliminary data.</text>
</comment>
<proteinExistence type="predicted"/>
<evidence type="ECO:0000313" key="2">
    <source>
        <dbReference type="Proteomes" id="UP000023435"/>
    </source>
</evidence>
<keyword evidence="2" id="KW-1185">Reference proteome</keyword>
<dbReference type="OrthoDB" id="9977956at2"/>
<dbReference type="Proteomes" id="UP000023435">
    <property type="component" value="Unassembled WGS sequence"/>
</dbReference>
<name>A0A125MML0_9GAMM</name>
<organism evidence="1 2">
    <name type="scientific">Lysobacter capsici AZ78</name>
    <dbReference type="NCBI Taxonomy" id="1444315"/>
    <lineage>
        <taxon>Bacteria</taxon>
        <taxon>Pseudomonadati</taxon>
        <taxon>Pseudomonadota</taxon>
        <taxon>Gammaproteobacteria</taxon>
        <taxon>Lysobacterales</taxon>
        <taxon>Lysobacteraceae</taxon>
        <taxon>Lysobacter</taxon>
    </lineage>
</organism>
<sequence length="62" mass="7230">MESIPLTADELIDQLAEQYPEVIYDPGQDRDEFLLQSGERRLVLLLLTRRRLDLEASREGRS</sequence>
<accession>A0A125MML0</accession>
<evidence type="ECO:0000313" key="1">
    <source>
        <dbReference type="EMBL" id="KWS03743.1"/>
    </source>
</evidence>
<dbReference type="EMBL" id="JAJA02000001">
    <property type="protein sequence ID" value="KWS03743.1"/>
    <property type="molecule type" value="Genomic_DNA"/>
</dbReference>
<protein>
    <submittedName>
        <fullName evidence="1">Uncharacterized protein</fullName>
    </submittedName>
</protein>
<dbReference type="AlphaFoldDB" id="A0A125MML0"/>
<reference evidence="1 2" key="1">
    <citation type="journal article" date="2014" name="Genome Announc.">
        <title>Draft Genome Sequence of Lysobacter capsici AZ78, a Bacterium Antagonistic to Plant-Pathogenic Oomycetes.</title>
        <authorList>
            <person name="Puopolo G."/>
            <person name="Sonego P."/>
            <person name="Engelen K."/>
            <person name="Pertot I."/>
        </authorList>
    </citation>
    <scope>NUCLEOTIDE SEQUENCE [LARGE SCALE GENOMIC DNA]</scope>
    <source>
        <strain evidence="1 2">AZ78</strain>
    </source>
</reference>